<proteinExistence type="predicted"/>
<organism evidence="1 2">
    <name type="scientific">Melastoma candidum</name>
    <dbReference type="NCBI Taxonomy" id="119954"/>
    <lineage>
        <taxon>Eukaryota</taxon>
        <taxon>Viridiplantae</taxon>
        <taxon>Streptophyta</taxon>
        <taxon>Embryophyta</taxon>
        <taxon>Tracheophyta</taxon>
        <taxon>Spermatophyta</taxon>
        <taxon>Magnoliopsida</taxon>
        <taxon>eudicotyledons</taxon>
        <taxon>Gunneridae</taxon>
        <taxon>Pentapetalae</taxon>
        <taxon>rosids</taxon>
        <taxon>malvids</taxon>
        <taxon>Myrtales</taxon>
        <taxon>Melastomataceae</taxon>
        <taxon>Melastomatoideae</taxon>
        <taxon>Melastomateae</taxon>
        <taxon>Melastoma</taxon>
    </lineage>
</organism>
<dbReference type="Proteomes" id="UP001057402">
    <property type="component" value="Chromosome 2"/>
</dbReference>
<keyword evidence="2" id="KW-1185">Reference proteome</keyword>
<protein>
    <submittedName>
        <fullName evidence="1">Uncharacterized protein</fullName>
    </submittedName>
</protein>
<accession>A0ACB9RYL9</accession>
<dbReference type="EMBL" id="CM042881">
    <property type="protein sequence ID" value="KAI4384195.1"/>
    <property type="molecule type" value="Genomic_DNA"/>
</dbReference>
<evidence type="ECO:0000313" key="1">
    <source>
        <dbReference type="EMBL" id="KAI4384195.1"/>
    </source>
</evidence>
<evidence type="ECO:0000313" key="2">
    <source>
        <dbReference type="Proteomes" id="UP001057402"/>
    </source>
</evidence>
<reference evidence="2" key="1">
    <citation type="journal article" date="2023" name="Front. Plant Sci.">
        <title>Chromosomal-level genome assembly of Melastoma candidum provides insights into trichome evolution.</title>
        <authorList>
            <person name="Zhong Y."/>
            <person name="Wu W."/>
            <person name="Sun C."/>
            <person name="Zou P."/>
            <person name="Liu Y."/>
            <person name="Dai S."/>
            <person name="Zhou R."/>
        </authorList>
    </citation>
    <scope>NUCLEOTIDE SEQUENCE [LARGE SCALE GENOMIC DNA]</scope>
</reference>
<name>A0ACB9RYL9_9MYRT</name>
<sequence length="772" mass="84000">MTTAVSFSTTTTINPLYALYFSGNGRNQQVVPLDYQAEASQRLVDAVHASDADAAISCLRDPFVDVNHVGTVSLRSRRTEVVPRGEESHHVAVEYEEFRTDVTALFLAAHSGDLVLVRKLLSAGADANMRLFRGYSMTAAVRERHTKVVEVLVNARPCYDVCEEALLEASCVGVARIAELLMASKTIRPHVAIHALVLACCRGFVDVVDTLIKCGVNANGSHRILLQSSKPSLHINADCCPLVAAIISRQVAVVKLLLKAGVSTEINTRVGTWSWDVDTGEEFRVGAGLAEPYGVAWCAVEFFESRGEILLMLLQQVPVNARHHGRTLVHHAILCNNEQALKLLLENGADAECPIETTSNTKLRPIHLAARLGYPNAIRCLISARCDLNSQTESGDTALMIAARNRHGEALKTLVSAGADLALVNSVGQCARSIAQSVSWSLAFQEKIIEVIRLGKVPRSSNPSIFSSLLFVVRANNIDALRKLLSCANLDVNERDADGNTAVMLAAADGYVDVLRLLVHAGANMKLRNKEGSMAEGLAVSNQFGEQYAKIMRDYMLGRNHEDSLGFNTLHSAAEYGQVDWIQDLIGKGHDVNAPDYDGCTPLMLAAKGGYGDICRILISHGARCNIQGLRNETALSLLRENGHTGGEAEAVILDGLAKSLVLKGSRVKKHTKCGKGSPHNKVLKMEGNTAVLQWGHSSRRNVICKRAELGPSTGFSRNRRGRHDVDEPGMFHVVTTKDREVHFVCEGGDEKAQLWVRGIKLITREIIFGQN</sequence>
<comment type="caution">
    <text evidence="1">The sequence shown here is derived from an EMBL/GenBank/DDBJ whole genome shotgun (WGS) entry which is preliminary data.</text>
</comment>
<gene>
    <name evidence="1" type="ORF">MLD38_002380</name>
</gene>